<gene>
    <name evidence="1" type="ORF">VchoM_01595</name>
</gene>
<proteinExistence type="predicted"/>
<evidence type="ECO:0000313" key="1">
    <source>
        <dbReference type="EMBL" id="EET23568.1"/>
    </source>
</evidence>
<dbReference type="HOGENOM" id="CLU_3241141_0_0_6"/>
<name>A0A0X1KZ84_VIBCO</name>
<dbReference type="Proteomes" id="UP000004687">
    <property type="component" value="Unassembled WGS sequence"/>
</dbReference>
<dbReference type="EMBL" id="DS990136">
    <property type="protein sequence ID" value="EET23568.1"/>
    <property type="molecule type" value="Genomic_DNA"/>
</dbReference>
<accession>A0A0X1KZ84</accession>
<reference evidence="1" key="2">
    <citation type="submission" date="2008-07" db="EMBL/GenBank/DDBJ databases">
        <authorList>
            <consortium name="Broad Institute Genome Sequencing Platform"/>
            <person name="Colwell R."/>
            <person name="Grim C.J."/>
            <person name="Young S."/>
            <person name="Jaffe D."/>
            <person name="Gnerre S."/>
            <person name="Berlin A."/>
            <person name="Heiman D."/>
            <person name="Hepburn T."/>
            <person name="Shea T."/>
            <person name="Sykes S."/>
            <person name="Alvarado L."/>
            <person name="Kodira C."/>
            <person name="Heidelberg J."/>
            <person name="Lander E."/>
            <person name="Galagan J."/>
            <person name="Nusbaum C."/>
            <person name="Birren B."/>
        </authorList>
    </citation>
    <scope>NUCLEOTIDE SEQUENCE [LARGE SCALE GENOMIC DNA]</scope>
    <source>
        <strain evidence="1">MO10</strain>
    </source>
</reference>
<sequence length="43" mass="4964">MMNHLSVELWMLNSMPLLCPCMTSGQTAQPTFDDGEYTWRTLL</sequence>
<reference evidence="1" key="1">
    <citation type="submission" date="2005-09" db="EMBL/GenBank/DDBJ databases">
        <title>Annotation of Vibrio cholerae MO10.</title>
        <authorList>
            <person name="Colwell R."/>
            <person name="Grim C.J."/>
            <person name="Young S."/>
            <person name="Jaffe D."/>
            <person name="Gnerre S."/>
            <person name="Berlin A."/>
            <person name="Heiman D."/>
            <person name="Hepburn T."/>
            <person name="Shea T."/>
            <person name="Sykes S."/>
            <person name="Yandava C."/>
            <person name="Alvarado L."/>
            <person name="Kodira C."/>
            <person name="Borodovsky M."/>
            <person name="Heidelberg J."/>
            <person name="Lander E."/>
            <person name="Galagan J."/>
            <person name="Nusbaum C."/>
            <person name="Birren B."/>
        </authorList>
    </citation>
    <scope>NUCLEOTIDE SEQUENCE [LARGE SCALE GENOMIC DNA]</scope>
    <source>
        <strain evidence="1">MO10</strain>
    </source>
</reference>
<organism evidence="1">
    <name type="scientific">Vibrio cholerae (strain MO10)</name>
    <dbReference type="NCBI Taxonomy" id="345072"/>
    <lineage>
        <taxon>Bacteria</taxon>
        <taxon>Pseudomonadati</taxon>
        <taxon>Pseudomonadota</taxon>
        <taxon>Gammaproteobacteria</taxon>
        <taxon>Vibrionales</taxon>
        <taxon>Vibrionaceae</taxon>
        <taxon>Vibrio</taxon>
    </lineage>
</organism>
<protein>
    <submittedName>
        <fullName evidence="1">Uncharacterized protein</fullName>
    </submittedName>
</protein>
<dbReference type="AlphaFoldDB" id="A0A0X1KZ84"/>